<dbReference type="OrthoDB" id="3711263at2"/>
<feature type="topological domain" description="Cytoplasmic" evidence="14">
    <location>
        <begin position="1"/>
        <end position="10"/>
    </location>
</feature>
<dbReference type="HAMAP" id="MF_00286">
    <property type="entry name" value="DsbB"/>
    <property type="match status" value="1"/>
</dbReference>
<dbReference type="PANTHER" id="PTHR36570">
    <property type="entry name" value="DISULFIDE BOND FORMATION PROTEIN B"/>
    <property type="match status" value="1"/>
</dbReference>
<keyword evidence="13 14" id="KW-0676">Redox-active center</keyword>
<evidence type="ECO:0000256" key="5">
    <source>
        <dbReference type="ARBA" id="ARBA00022519"/>
    </source>
</evidence>
<evidence type="ECO:0000256" key="13">
    <source>
        <dbReference type="ARBA" id="ARBA00023284"/>
    </source>
</evidence>
<dbReference type="InterPro" id="IPR003752">
    <property type="entry name" value="DiS_bond_form_DsbB/BdbC"/>
</dbReference>
<evidence type="ECO:0000256" key="9">
    <source>
        <dbReference type="ARBA" id="ARBA00023002"/>
    </source>
</evidence>
<dbReference type="GO" id="GO:0015035">
    <property type="term" value="F:protein-disulfide reductase activity"/>
    <property type="evidence" value="ECO:0007669"/>
    <property type="project" value="UniProtKB-UniRule"/>
</dbReference>
<keyword evidence="12 14" id="KW-0143">Chaperone</keyword>
<dbReference type="Pfam" id="PF02600">
    <property type="entry name" value="DsbB"/>
    <property type="match status" value="1"/>
</dbReference>
<feature type="transmembrane region" description="Helical" evidence="15">
    <location>
        <begin position="12"/>
        <end position="32"/>
    </location>
</feature>
<dbReference type="AlphaFoldDB" id="A0P7L9"/>
<keyword evidence="17" id="KW-1185">Reference proteome</keyword>
<evidence type="ECO:0000256" key="7">
    <source>
        <dbReference type="ARBA" id="ARBA00022982"/>
    </source>
</evidence>
<feature type="transmembrane region" description="Helical" evidence="15">
    <location>
        <begin position="144"/>
        <end position="161"/>
    </location>
</feature>
<keyword evidence="5" id="KW-0997">Cell inner membrane</keyword>
<name>A0P7L9_9PROT</name>
<protein>
    <recommendedName>
        <fullName evidence="14">Disulfide bond formation protein B</fullName>
    </recommendedName>
    <alternativeName>
        <fullName evidence="14">Disulfide oxidoreductase</fullName>
    </alternativeName>
</protein>
<evidence type="ECO:0000313" key="16">
    <source>
        <dbReference type="EMBL" id="EAV47529.1"/>
    </source>
</evidence>
<dbReference type="EMBL" id="AAUX01000001">
    <property type="protein sequence ID" value="EAV47529.1"/>
    <property type="molecule type" value="Genomic_DNA"/>
</dbReference>
<organism evidence="16 17">
    <name type="scientific">Methylophilales bacterium HTCC2181</name>
    <dbReference type="NCBI Taxonomy" id="383631"/>
    <lineage>
        <taxon>Bacteria</taxon>
        <taxon>Pseudomonadati</taxon>
        <taxon>Pseudomonadota</taxon>
        <taxon>Betaproteobacteria</taxon>
        <taxon>Nitrosomonadales</taxon>
        <taxon>OM43 clade</taxon>
    </lineage>
</organism>
<evidence type="ECO:0000256" key="12">
    <source>
        <dbReference type="ARBA" id="ARBA00023186"/>
    </source>
</evidence>
<evidence type="ECO:0000256" key="8">
    <source>
        <dbReference type="ARBA" id="ARBA00022989"/>
    </source>
</evidence>
<keyword evidence="6 14" id="KW-0812">Transmembrane</keyword>
<dbReference type="PANTHER" id="PTHR36570:SF3">
    <property type="entry name" value="DISULFIDE BOND FORMATION PROTEIN B"/>
    <property type="match status" value="1"/>
</dbReference>
<evidence type="ECO:0000256" key="15">
    <source>
        <dbReference type="SAM" id="Phobius"/>
    </source>
</evidence>
<accession>A0P7L9</accession>
<feature type="topological domain" description="Periplasmic" evidence="14">
    <location>
        <begin position="28"/>
        <end position="45"/>
    </location>
</feature>
<evidence type="ECO:0000256" key="2">
    <source>
        <dbReference type="ARBA" id="ARBA00008823"/>
    </source>
</evidence>
<comment type="similarity">
    <text evidence="2 14">Belongs to the DsbB family.</text>
</comment>
<sequence>MKNAINPKRASLIGALLSFSMIAAAIFIQLKFSLEPCPLCITQRILFIVIAILFTVFYFLPYNQLVRYLQAITIIFSGLIGVVFSFRHILIQAKIIEVPAECGIDLNYMFDNFPLSEAINLLFRGTGDCSQIDWTFMGLTLPQMALFGYLFFITFTIYIFLKAK</sequence>
<reference evidence="16 17" key="1">
    <citation type="submission" date="2006-11" db="EMBL/GenBank/DDBJ databases">
        <authorList>
            <person name="Giovannoni S."/>
            <person name="Vergin K."/>
            <person name="Ferriera S."/>
            <person name="Johnson J."/>
            <person name="Kravitz S."/>
            <person name="Beeson K."/>
            <person name="Sutton G."/>
            <person name="Rogers Y.-H."/>
            <person name="Friedman R."/>
            <person name="Frazier M."/>
            <person name="Venter J.C."/>
        </authorList>
    </citation>
    <scope>NUCLEOTIDE SEQUENCE [LARGE SCALE GENOMIC DNA]</scope>
    <source>
        <strain evidence="16 17">HTCC2181</strain>
    </source>
</reference>
<proteinExistence type="inferred from homology"/>
<evidence type="ECO:0000256" key="11">
    <source>
        <dbReference type="ARBA" id="ARBA00023157"/>
    </source>
</evidence>
<dbReference type="SUPFAM" id="SSF158442">
    <property type="entry name" value="DsbB-like"/>
    <property type="match status" value="1"/>
</dbReference>
<evidence type="ECO:0000313" key="17">
    <source>
        <dbReference type="Proteomes" id="UP000054262"/>
    </source>
</evidence>
<evidence type="ECO:0000256" key="14">
    <source>
        <dbReference type="HAMAP-Rule" id="MF_00286"/>
    </source>
</evidence>
<keyword evidence="9 14" id="KW-0560">Oxidoreductase</keyword>
<keyword evidence="7 14" id="KW-0249">Electron transport</keyword>
<feature type="transmembrane region" description="Helical" evidence="15">
    <location>
        <begin position="44"/>
        <end position="61"/>
    </location>
</feature>
<feature type="topological domain" description="Cytoplasmic" evidence="14">
    <location>
        <begin position="163"/>
        <end position="164"/>
    </location>
</feature>
<gene>
    <name evidence="14" type="primary">dsbB</name>
    <name evidence="16" type="ORF">MB2181_05610</name>
</gene>
<keyword evidence="11 14" id="KW-1015">Disulfide bond</keyword>
<feature type="disulfide bond" description="Redox-active" evidence="14">
    <location>
        <begin position="37"/>
        <end position="40"/>
    </location>
</feature>
<dbReference type="Gene3D" id="1.20.1550.10">
    <property type="entry name" value="DsbB-like"/>
    <property type="match status" value="1"/>
</dbReference>
<comment type="subcellular location">
    <subcellularLocation>
        <location evidence="1">Cell inner membrane</location>
        <topology evidence="1">Multi-pass membrane protein</topology>
    </subcellularLocation>
    <subcellularLocation>
        <location evidence="14">Cell membrane</location>
        <topology evidence="14">Multi-pass membrane protein</topology>
    </subcellularLocation>
</comment>
<keyword evidence="3 14" id="KW-0813">Transport</keyword>
<evidence type="ECO:0000256" key="4">
    <source>
        <dbReference type="ARBA" id="ARBA00022475"/>
    </source>
</evidence>
<evidence type="ECO:0000256" key="6">
    <source>
        <dbReference type="ARBA" id="ARBA00022692"/>
    </source>
</evidence>
<dbReference type="GO" id="GO:0006457">
    <property type="term" value="P:protein folding"/>
    <property type="evidence" value="ECO:0007669"/>
    <property type="project" value="InterPro"/>
</dbReference>
<dbReference type="InterPro" id="IPR050183">
    <property type="entry name" value="DsbB"/>
</dbReference>
<dbReference type="GO" id="GO:0005886">
    <property type="term" value="C:plasma membrane"/>
    <property type="evidence" value="ECO:0007669"/>
    <property type="project" value="UniProtKB-SubCell"/>
</dbReference>
<keyword evidence="10 14" id="KW-0472">Membrane</keyword>
<feature type="transmembrane region" description="Helical" evidence="15">
    <location>
        <begin position="68"/>
        <end position="90"/>
    </location>
</feature>
<dbReference type="GO" id="GO:0009055">
    <property type="term" value="F:electron transfer activity"/>
    <property type="evidence" value="ECO:0007669"/>
    <property type="project" value="UniProtKB-UniRule"/>
</dbReference>
<keyword evidence="4 14" id="KW-1003">Cell membrane</keyword>
<keyword evidence="8 14" id="KW-1133">Transmembrane helix</keyword>
<dbReference type="Proteomes" id="UP000054262">
    <property type="component" value="Unassembled WGS sequence"/>
</dbReference>
<comment type="function">
    <text evidence="14">Required for disulfide bond formation in some periplasmic proteins. Acts by oxidizing the DsbA protein.</text>
</comment>
<dbReference type="InterPro" id="IPR023380">
    <property type="entry name" value="DsbB-like_sf"/>
</dbReference>
<evidence type="ECO:0000256" key="1">
    <source>
        <dbReference type="ARBA" id="ARBA00004429"/>
    </source>
</evidence>
<comment type="caution">
    <text evidence="14">Lacks conserved residue(s) required for the propagation of feature annotation.</text>
</comment>
<dbReference type="InterPro" id="IPR022920">
    <property type="entry name" value="Disulphide_bond_form_DsbB"/>
</dbReference>
<evidence type="ECO:0000256" key="10">
    <source>
        <dbReference type="ARBA" id="ARBA00023136"/>
    </source>
</evidence>
<comment type="caution">
    <text evidence="16">The sequence shown here is derived from an EMBL/GenBank/DDBJ whole genome shotgun (WGS) entry which is preliminary data.</text>
</comment>
<evidence type="ECO:0000256" key="3">
    <source>
        <dbReference type="ARBA" id="ARBA00022448"/>
    </source>
</evidence>